<dbReference type="EMBL" id="JBBJCI010000202">
    <property type="protein sequence ID" value="KAK7241418.1"/>
    <property type="molecule type" value="Genomic_DNA"/>
</dbReference>
<dbReference type="InterPro" id="IPR018957">
    <property type="entry name" value="Znf_C3HC4_RING-type"/>
</dbReference>
<evidence type="ECO:0000313" key="8">
    <source>
        <dbReference type="Proteomes" id="UP001363151"/>
    </source>
</evidence>
<dbReference type="Proteomes" id="UP001363151">
    <property type="component" value="Unassembled WGS sequence"/>
</dbReference>
<feature type="domain" description="RING-type" evidence="6">
    <location>
        <begin position="206"/>
        <end position="261"/>
    </location>
</feature>
<sequence length="289" mass="30752">MVTLEDMGTFEPAPEPATPAPATPAPTPAPTPEPMPEPMPEPATPEPATPEPTPEPTPTPEPAPPSPRRPSCAPDSAPPERSTRAAVDGRARGRRPRAARAPRPAASAPRVDDSPGAAIAASAAAAEEPALRFAAGDRVEARWKGGSRYYSGTVLSAAPSRTSRRGPTYAVKYDDGDVESHVPEALVRRGPRGTSPAEADEPQLACPVCLEDLGDATALECGHHMHAACLRQYAASRWFEVKATSARRSPRKPTISCPICRKVTRERADDEDALPGLTRERKRKRPRVA</sequence>
<organism evidence="7 8">
    <name type="scientific">Aureococcus anophagefferens</name>
    <name type="common">Harmful bloom alga</name>
    <dbReference type="NCBI Taxonomy" id="44056"/>
    <lineage>
        <taxon>Eukaryota</taxon>
        <taxon>Sar</taxon>
        <taxon>Stramenopiles</taxon>
        <taxon>Ochrophyta</taxon>
        <taxon>Pelagophyceae</taxon>
        <taxon>Pelagomonadales</taxon>
        <taxon>Pelagomonadaceae</taxon>
        <taxon>Aureococcus</taxon>
    </lineage>
</organism>
<evidence type="ECO:0000259" key="6">
    <source>
        <dbReference type="PROSITE" id="PS50089"/>
    </source>
</evidence>
<feature type="compositionally biased region" description="Basic residues" evidence="5">
    <location>
        <begin position="280"/>
        <end position="289"/>
    </location>
</feature>
<keyword evidence="3" id="KW-0862">Zinc</keyword>
<dbReference type="InterPro" id="IPR013083">
    <property type="entry name" value="Znf_RING/FYVE/PHD"/>
</dbReference>
<dbReference type="Pfam" id="PF18115">
    <property type="entry name" value="Tudor_3"/>
    <property type="match status" value="1"/>
</dbReference>
<feature type="region of interest" description="Disordered" evidence="5">
    <location>
        <begin position="1"/>
        <end position="124"/>
    </location>
</feature>
<evidence type="ECO:0000256" key="5">
    <source>
        <dbReference type="SAM" id="MobiDB-lite"/>
    </source>
</evidence>
<reference evidence="7 8" key="1">
    <citation type="submission" date="2024-03" db="EMBL/GenBank/DDBJ databases">
        <title>Aureococcus anophagefferens CCMP1851 and Kratosvirus quantuckense: Draft genome of a second virus-susceptible host strain in the model system.</title>
        <authorList>
            <person name="Chase E."/>
            <person name="Truchon A.R."/>
            <person name="Schepens W."/>
            <person name="Wilhelm S.W."/>
        </authorList>
    </citation>
    <scope>NUCLEOTIDE SEQUENCE [LARGE SCALE GENOMIC DNA]</scope>
    <source>
        <strain evidence="7 8">CCMP1851</strain>
    </source>
</reference>
<comment type="caution">
    <text evidence="7">The sequence shown here is derived from an EMBL/GenBank/DDBJ whole genome shotgun (WGS) entry which is preliminary data.</text>
</comment>
<name>A0ABR1FYS5_AURAN</name>
<dbReference type="Gene3D" id="3.30.40.10">
    <property type="entry name" value="Zinc/RING finger domain, C3HC4 (zinc finger)"/>
    <property type="match status" value="1"/>
</dbReference>
<keyword evidence="2 4" id="KW-0863">Zinc-finger</keyword>
<evidence type="ECO:0000313" key="7">
    <source>
        <dbReference type="EMBL" id="KAK7241418.1"/>
    </source>
</evidence>
<dbReference type="PROSITE" id="PS50089">
    <property type="entry name" value="ZF_RING_2"/>
    <property type="match status" value="1"/>
</dbReference>
<evidence type="ECO:0000256" key="1">
    <source>
        <dbReference type="ARBA" id="ARBA00022723"/>
    </source>
</evidence>
<accession>A0ABR1FYS5</accession>
<gene>
    <name evidence="7" type="ORF">SO694_00059266</name>
</gene>
<evidence type="ECO:0000256" key="2">
    <source>
        <dbReference type="ARBA" id="ARBA00022771"/>
    </source>
</evidence>
<feature type="compositionally biased region" description="Basic and acidic residues" evidence="5">
    <location>
        <begin position="81"/>
        <end position="91"/>
    </location>
</feature>
<dbReference type="InterPro" id="IPR001841">
    <property type="entry name" value="Znf_RING"/>
</dbReference>
<dbReference type="PRINTS" id="PR01217">
    <property type="entry name" value="PRICHEXTENSN"/>
</dbReference>
<feature type="region of interest" description="Disordered" evidence="5">
    <location>
        <begin position="157"/>
        <end position="176"/>
    </location>
</feature>
<dbReference type="Pfam" id="PF00097">
    <property type="entry name" value="zf-C3HC4"/>
    <property type="match status" value="1"/>
</dbReference>
<evidence type="ECO:0000256" key="4">
    <source>
        <dbReference type="PROSITE-ProRule" id="PRU00175"/>
    </source>
</evidence>
<keyword evidence="8" id="KW-1185">Reference proteome</keyword>
<dbReference type="SMART" id="SM00184">
    <property type="entry name" value="RING"/>
    <property type="match status" value="1"/>
</dbReference>
<dbReference type="SUPFAM" id="SSF57850">
    <property type="entry name" value="RING/U-box"/>
    <property type="match status" value="1"/>
</dbReference>
<feature type="region of interest" description="Disordered" evidence="5">
    <location>
        <begin position="268"/>
        <end position="289"/>
    </location>
</feature>
<dbReference type="Gene3D" id="2.30.30.140">
    <property type="match status" value="1"/>
</dbReference>
<protein>
    <recommendedName>
        <fullName evidence="6">RING-type domain-containing protein</fullName>
    </recommendedName>
</protein>
<proteinExistence type="predicted"/>
<feature type="compositionally biased region" description="Pro residues" evidence="5">
    <location>
        <begin position="13"/>
        <end position="68"/>
    </location>
</feature>
<dbReference type="InterPro" id="IPR041297">
    <property type="entry name" value="Crb2_Tudor"/>
</dbReference>
<dbReference type="CDD" id="cd04508">
    <property type="entry name" value="Tudor_SF"/>
    <property type="match status" value="1"/>
</dbReference>
<keyword evidence="1" id="KW-0479">Metal-binding</keyword>
<evidence type="ECO:0000256" key="3">
    <source>
        <dbReference type="ARBA" id="ARBA00022833"/>
    </source>
</evidence>